<protein>
    <recommendedName>
        <fullName evidence="3">SnoaL-like domain-containing protein</fullName>
    </recommendedName>
</protein>
<comment type="caution">
    <text evidence="1">The sequence shown here is derived from an EMBL/GenBank/DDBJ whole genome shotgun (WGS) entry which is preliminary data.</text>
</comment>
<dbReference type="EMBL" id="WIUZ02000020">
    <property type="protein sequence ID" value="KAF9779287.1"/>
    <property type="molecule type" value="Genomic_DNA"/>
</dbReference>
<accession>A0A9P6H598</accession>
<evidence type="ECO:0000313" key="1">
    <source>
        <dbReference type="EMBL" id="KAF9779287.1"/>
    </source>
</evidence>
<name>A0A9P6H598_9AGAM</name>
<organism evidence="1 2">
    <name type="scientific">Thelephora terrestris</name>
    <dbReference type="NCBI Taxonomy" id="56493"/>
    <lineage>
        <taxon>Eukaryota</taxon>
        <taxon>Fungi</taxon>
        <taxon>Dikarya</taxon>
        <taxon>Basidiomycota</taxon>
        <taxon>Agaricomycotina</taxon>
        <taxon>Agaricomycetes</taxon>
        <taxon>Thelephorales</taxon>
        <taxon>Thelephoraceae</taxon>
        <taxon>Thelephora</taxon>
    </lineage>
</organism>
<dbReference type="Gene3D" id="3.10.450.50">
    <property type="match status" value="1"/>
</dbReference>
<dbReference type="InterPro" id="IPR032710">
    <property type="entry name" value="NTF2-like_dom_sf"/>
</dbReference>
<gene>
    <name evidence="1" type="ORF">BJ322DRAFT_453059</name>
</gene>
<evidence type="ECO:0000313" key="2">
    <source>
        <dbReference type="Proteomes" id="UP000736335"/>
    </source>
</evidence>
<proteinExistence type="predicted"/>
<reference evidence="1" key="1">
    <citation type="journal article" date="2020" name="Nat. Commun.">
        <title>Large-scale genome sequencing of mycorrhizal fungi provides insights into the early evolution of symbiotic traits.</title>
        <authorList>
            <person name="Miyauchi S."/>
            <person name="Kiss E."/>
            <person name="Kuo A."/>
            <person name="Drula E."/>
            <person name="Kohler A."/>
            <person name="Sanchez-Garcia M."/>
            <person name="Morin E."/>
            <person name="Andreopoulos B."/>
            <person name="Barry K.W."/>
            <person name="Bonito G."/>
            <person name="Buee M."/>
            <person name="Carver A."/>
            <person name="Chen C."/>
            <person name="Cichocki N."/>
            <person name="Clum A."/>
            <person name="Culley D."/>
            <person name="Crous P.W."/>
            <person name="Fauchery L."/>
            <person name="Girlanda M."/>
            <person name="Hayes R.D."/>
            <person name="Keri Z."/>
            <person name="LaButti K."/>
            <person name="Lipzen A."/>
            <person name="Lombard V."/>
            <person name="Magnuson J."/>
            <person name="Maillard F."/>
            <person name="Murat C."/>
            <person name="Nolan M."/>
            <person name="Ohm R.A."/>
            <person name="Pangilinan J."/>
            <person name="Pereira M.F."/>
            <person name="Perotto S."/>
            <person name="Peter M."/>
            <person name="Pfister S."/>
            <person name="Riley R."/>
            <person name="Sitrit Y."/>
            <person name="Stielow J.B."/>
            <person name="Szollosi G."/>
            <person name="Zifcakova L."/>
            <person name="Stursova M."/>
            <person name="Spatafora J.W."/>
            <person name="Tedersoo L."/>
            <person name="Vaario L.M."/>
            <person name="Yamada A."/>
            <person name="Yan M."/>
            <person name="Wang P."/>
            <person name="Xu J."/>
            <person name="Bruns T."/>
            <person name="Baldrian P."/>
            <person name="Vilgalys R."/>
            <person name="Dunand C."/>
            <person name="Henrissat B."/>
            <person name="Grigoriev I.V."/>
            <person name="Hibbett D."/>
            <person name="Nagy L.G."/>
            <person name="Martin F.M."/>
        </authorList>
    </citation>
    <scope>NUCLEOTIDE SEQUENCE</scope>
    <source>
        <strain evidence="1">UH-Tt-Lm1</strain>
    </source>
</reference>
<reference evidence="1" key="2">
    <citation type="submission" date="2020-11" db="EMBL/GenBank/DDBJ databases">
        <authorList>
            <consortium name="DOE Joint Genome Institute"/>
            <person name="Kuo A."/>
            <person name="Miyauchi S."/>
            <person name="Kiss E."/>
            <person name="Drula E."/>
            <person name="Kohler A."/>
            <person name="Sanchez-Garcia M."/>
            <person name="Andreopoulos B."/>
            <person name="Barry K.W."/>
            <person name="Bonito G."/>
            <person name="Buee M."/>
            <person name="Carver A."/>
            <person name="Chen C."/>
            <person name="Cichocki N."/>
            <person name="Clum A."/>
            <person name="Culley D."/>
            <person name="Crous P.W."/>
            <person name="Fauchery L."/>
            <person name="Girlanda M."/>
            <person name="Hayes R."/>
            <person name="Keri Z."/>
            <person name="Labutti K."/>
            <person name="Lipzen A."/>
            <person name="Lombard V."/>
            <person name="Magnuson J."/>
            <person name="Maillard F."/>
            <person name="Morin E."/>
            <person name="Murat C."/>
            <person name="Nolan M."/>
            <person name="Ohm R."/>
            <person name="Pangilinan J."/>
            <person name="Pereira M."/>
            <person name="Perotto S."/>
            <person name="Peter M."/>
            <person name="Riley R."/>
            <person name="Sitrit Y."/>
            <person name="Stielow B."/>
            <person name="Szollosi G."/>
            <person name="Zifcakova L."/>
            <person name="Stursova M."/>
            <person name="Spatafora J.W."/>
            <person name="Tedersoo L."/>
            <person name="Vaario L.-M."/>
            <person name="Yamada A."/>
            <person name="Yan M."/>
            <person name="Wang P."/>
            <person name="Xu J."/>
            <person name="Bruns T."/>
            <person name="Baldrian P."/>
            <person name="Vilgalys R."/>
            <person name="Henrissat B."/>
            <person name="Grigoriev I.V."/>
            <person name="Hibbett D."/>
            <person name="Nagy L.G."/>
            <person name="Martin F.M."/>
        </authorList>
    </citation>
    <scope>NUCLEOTIDE SEQUENCE</scope>
    <source>
        <strain evidence="1">UH-Tt-Lm1</strain>
    </source>
</reference>
<dbReference type="Proteomes" id="UP000736335">
    <property type="component" value="Unassembled WGS sequence"/>
</dbReference>
<evidence type="ECO:0008006" key="3">
    <source>
        <dbReference type="Google" id="ProtNLM"/>
    </source>
</evidence>
<dbReference type="OrthoDB" id="3758478at2759"/>
<dbReference type="AlphaFoldDB" id="A0A9P6H598"/>
<sequence length="157" mass="17912">MSSQGTVDSPQVEFIRSYIREWENMDVEKIATFLHKDLRRITYPRSLGRSDENRDQWQHRIEEIVGLWTSCTVTYHSVLEASGGKVILHINSLSKTRFGVEMDREMLLIAHVVTDDDGSLKIKQLEEFVDSVAYREFYQAVHTAKANGLCSGSFAAA</sequence>
<keyword evidence="2" id="KW-1185">Reference proteome</keyword>
<dbReference type="SUPFAM" id="SSF54427">
    <property type="entry name" value="NTF2-like"/>
    <property type="match status" value="1"/>
</dbReference>